<dbReference type="AlphaFoldDB" id="K9B5G1"/>
<sequence>MKHILMRSIRVGILFGILFFVLNYFADSNHNMPRLIGLSLLATLTFMVLNFIVFWSLRDERTKIKFGITIPIAILIGLILGGLILQSIKVGLVAGVILGIIAGVVWVLLDKRNVNK</sequence>
<dbReference type="STRING" id="1229783.C273_04300"/>
<organism evidence="2 3">
    <name type="scientific">Staphylococcus massiliensis S46</name>
    <dbReference type="NCBI Taxonomy" id="1229783"/>
    <lineage>
        <taxon>Bacteria</taxon>
        <taxon>Bacillati</taxon>
        <taxon>Bacillota</taxon>
        <taxon>Bacilli</taxon>
        <taxon>Bacillales</taxon>
        <taxon>Staphylococcaceae</taxon>
        <taxon>Staphylococcus</taxon>
    </lineage>
</organism>
<feature type="transmembrane region" description="Helical" evidence="1">
    <location>
        <begin position="32"/>
        <end position="54"/>
    </location>
</feature>
<reference evidence="2 3" key="1">
    <citation type="journal article" date="2013" name="Genome Announc.">
        <title>Genome Sequence of Staphylococcus massiliensis Strain S46, Isolated from the Surface of Healthy Human Skin.</title>
        <authorList>
            <person name="Srivastav R."/>
            <person name="Singh A."/>
            <person name="Jangir P.K."/>
            <person name="Kumari C."/>
            <person name="Muduli S."/>
            <person name="Sharma R."/>
        </authorList>
    </citation>
    <scope>NUCLEOTIDE SEQUENCE [LARGE SCALE GENOMIC DNA]</scope>
    <source>
        <strain evidence="2 3">S46</strain>
    </source>
</reference>
<feature type="transmembrane region" description="Helical" evidence="1">
    <location>
        <begin position="66"/>
        <end position="85"/>
    </location>
</feature>
<evidence type="ECO:0008006" key="4">
    <source>
        <dbReference type="Google" id="ProtNLM"/>
    </source>
</evidence>
<dbReference type="RefSeq" id="WP_009382886.1">
    <property type="nucleotide sequence ID" value="NZ_AMSQ01000005.1"/>
</dbReference>
<evidence type="ECO:0000256" key="1">
    <source>
        <dbReference type="SAM" id="Phobius"/>
    </source>
</evidence>
<protein>
    <recommendedName>
        <fullName evidence="4">Permease</fullName>
    </recommendedName>
</protein>
<keyword evidence="1" id="KW-0472">Membrane</keyword>
<dbReference type="OrthoDB" id="2413616at2"/>
<keyword evidence="1" id="KW-1133">Transmembrane helix</keyword>
<evidence type="ECO:0000313" key="2">
    <source>
        <dbReference type="EMBL" id="EKU48995.1"/>
    </source>
</evidence>
<feature type="transmembrane region" description="Helical" evidence="1">
    <location>
        <begin position="91"/>
        <end position="109"/>
    </location>
</feature>
<evidence type="ECO:0000313" key="3">
    <source>
        <dbReference type="Proteomes" id="UP000009885"/>
    </source>
</evidence>
<dbReference type="Proteomes" id="UP000009885">
    <property type="component" value="Unassembled WGS sequence"/>
</dbReference>
<keyword evidence="3" id="KW-1185">Reference proteome</keyword>
<keyword evidence="1" id="KW-0812">Transmembrane</keyword>
<proteinExistence type="predicted"/>
<feature type="transmembrane region" description="Helical" evidence="1">
    <location>
        <begin position="9"/>
        <end position="26"/>
    </location>
</feature>
<name>K9B5G1_9STAP</name>
<dbReference type="PATRIC" id="fig|1229783.3.peg.865"/>
<gene>
    <name evidence="2" type="ORF">C273_04300</name>
</gene>
<dbReference type="EMBL" id="AMSQ01000005">
    <property type="protein sequence ID" value="EKU48995.1"/>
    <property type="molecule type" value="Genomic_DNA"/>
</dbReference>
<comment type="caution">
    <text evidence="2">The sequence shown here is derived from an EMBL/GenBank/DDBJ whole genome shotgun (WGS) entry which is preliminary data.</text>
</comment>
<accession>K9B5G1</accession>